<dbReference type="InterPro" id="IPR051201">
    <property type="entry name" value="Chloro_Bact_Ser_Proteases"/>
</dbReference>
<evidence type="ECO:0000313" key="6">
    <source>
        <dbReference type="EMBL" id="ABF43415.1"/>
    </source>
</evidence>
<dbReference type="PANTHER" id="PTHR43343:SF3">
    <property type="entry name" value="PROTEASE DO-LIKE 8, CHLOROPLASTIC"/>
    <property type="match status" value="1"/>
</dbReference>
<sequence length="387" mass="40996">MRKMLRPFLLGVLLATGFFYLTTHHRAASAGSDVDNVWISRPDRLELTQAAGPVTYDPEEQVNIEVYKRGLPSVVNVTSTTVAFDFFYGAVPQEGQGSGFIIDKQGHILTNFHVVQGNPQKLEITLSNRKKYPAKVIGLDRSHDLAVVQINAPDLVPAVMGDSHGLVVGQKVFAIGNPFGLSGTMTRGIISSIRAIVEPDGTKIDEAIQTDAAINPGNSGGPLLNSRGEVIGINTMIASNGAAQSAGIGFAVPINAAKAVLNDLVQYGEVRRPSLGIRGGLPITPELAEQMGLAADYGVLIQAVIPGRGADKAGLKGGNERAYLGNTPIMIGGDLIVAIGDEQIADLQDLSHAMNAHKAGETVRVTIYRAKRKMVVPVQLDEARQGA</sequence>
<evidence type="ECO:0000256" key="1">
    <source>
        <dbReference type="ARBA" id="ARBA00010541"/>
    </source>
</evidence>
<dbReference type="HOGENOM" id="CLU_020120_2_0_0"/>
<dbReference type="Pfam" id="PF13365">
    <property type="entry name" value="Trypsin_2"/>
    <property type="match status" value="1"/>
</dbReference>
<dbReference type="STRING" id="204669.Acid345_4415"/>
<dbReference type="SUPFAM" id="SSF50494">
    <property type="entry name" value="Trypsin-like serine proteases"/>
    <property type="match status" value="1"/>
</dbReference>
<dbReference type="Gene3D" id="2.30.42.10">
    <property type="match status" value="1"/>
</dbReference>
<feature type="domain" description="PDZ" evidence="5">
    <location>
        <begin position="296"/>
        <end position="376"/>
    </location>
</feature>
<dbReference type="RefSeq" id="WP_011525212.1">
    <property type="nucleotide sequence ID" value="NC_008009.1"/>
</dbReference>
<dbReference type="GO" id="GO:0006508">
    <property type="term" value="P:proteolysis"/>
    <property type="evidence" value="ECO:0007669"/>
    <property type="project" value="UniProtKB-KW"/>
</dbReference>
<protein>
    <submittedName>
        <fullName evidence="6">DegP2 peptidase</fullName>
    </submittedName>
</protein>
<dbReference type="InterPro" id="IPR009003">
    <property type="entry name" value="Peptidase_S1_PA"/>
</dbReference>
<dbReference type="InterPro" id="IPR001478">
    <property type="entry name" value="PDZ"/>
</dbReference>
<keyword evidence="4" id="KW-0732">Signal</keyword>
<evidence type="ECO:0000259" key="5">
    <source>
        <dbReference type="Pfam" id="PF13180"/>
    </source>
</evidence>
<dbReference type="GO" id="GO:0004252">
    <property type="term" value="F:serine-type endopeptidase activity"/>
    <property type="evidence" value="ECO:0007669"/>
    <property type="project" value="InterPro"/>
</dbReference>
<dbReference type="InterPro" id="IPR001940">
    <property type="entry name" value="Peptidase_S1C"/>
</dbReference>
<keyword evidence="7" id="KW-1185">Reference proteome</keyword>
<accession>Q1II85</accession>
<feature type="signal peptide" evidence="4">
    <location>
        <begin position="1"/>
        <end position="27"/>
    </location>
</feature>
<evidence type="ECO:0000313" key="7">
    <source>
        <dbReference type="Proteomes" id="UP000002432"/>
    </source>
</evidence>
<evidence type="ECO:0000256" key="4">
    <source>
        <dbReference type="SAM" id="SignalP"/>
    </source>
</evidence>
<name>Q1II85_KORVE</name>
<dbReference type="eggNOG" id="COG0265">
    <property type="taxonomic scope" value="Bacteria"/>
</dbReference>
<evidence type="ECO:0000256" key="3">
    <source>
        <dbReference type="ARBA" id="ARBA00022801"/>
    </source>
</evidence>
<reference evidence="6 7" key="1">
    <citation type="journal article" date="2009" name="Appl. Environ. Microbiol.">
        <title>Three genomes from the phylum Acidobacteria provide insight into the lifestyles of these microorganisms in soils.</title>
        <authorList>
            <person name="Ward N.L."/>
            <person name="Challacombe J.F."/>
            <person name="Janssen P.H."/>
            <person name="Henrissat B."/>
            <person name="Coutinho P.M."/>
            <person name="Wu M."/>
            <person name="Xie G."/>
            <person name="Haft D.H."/>
            <person name="Sait M."/>
            <person name="Badger J."/>
            <person name="Barabote R.D."/>
            <person name="Bradley B."/>
            <person name="Brettin T.S."/>
            <person name="Brinkac L.M."/>
            <person name="Bruce D."/>
            <person name="Creasy T."/>
            <person name="Daugherty S.C."/>
            <person name="Davidsen T.M."/>
            <person name="DeBoy R.T."/>
            <person name="Detter J.C."/>
            <person name="Dodson R.J."/>
            <person name="Durkin A.S."/>
            <person name="Ganapathy A."/>
            <person name="Gwinn-Giglio M."/>
            <person name="Han C.S."/>
            <person name="Khouri H."/>
            <person name="Kiss H."/>
            <person name="Kothari S.P."/>
            <person name="Madupu R."/>
            <person name="Nelson K.E."/>
            <person name="Nelson W.C."/>
            <person name="Paulsen I."/>
            <person name="Penn K."/>
            <person name="Ren Q."/>
            <person name="Rosovitz M.J."/>
            <person name="Selengut J.D."/>
            <person name="Shrivastava S."/>
            <person name="Sullivan S.A."/>
            <person name="Tapia R."/>
            <person name="Thompson L.S."/>
            <person name="Watkins K.L."/>
            <person name="Yang Q."/>
            <person name="Yu C."/>
            <person name="Zafar N."/>
            <person name="Zhou L."/>
            <person name="Kuske C.R."/>
        </authorList>
    </citation>
    <scope>NUCLEOTIDE SEQUENCE [LARGE SCALE GENOMIC DNA]</scope>
    <source>
        <strain evidence="6 7">Ellin345</strain>
    </source>
</reference>
<keyword evidence="2" id="KW-0645">Protease</keyword>
<dbReference type="PANTHER" id="PTHR43343">
    <property type="entry name" value="PEPTIDASE S12"/>
    <property type="match status" value="1"/>
</dbReference>
<dbReference type="Pfam" id="PF13180">
    <property type="entry name" value="PDZ_2"/>
    <property type="match status" value="1"/>
</dbReference>
<dbReference type="InterPro" id="IPR036034">
    <property type="entry name" value="PDZ_sf"/>
</dbReference>
<dbReference type="KEGG" id="aba:Acid345_4415"/>
<dbReference type="SUPFAM" id="SSF50156">
    <property type="entry name" value="PDZ domain-like"/>
    <property type="match status" value="1"/>
</dbReference>
<dbReference type="Proteomes" id="UP000002432">
    <property type="component" value="Chromosome"/>
</dbReference>
<keyword evidence="3" id="KW-0378">Hydrolase</keyword>
<proteinExistence type="inferred from homology"/>
<feature type="chain" id="PRO_5004191499" evidence="4">
    <location>
        <begin position="28"/>
        <end position="387"/>
    </location>
</feature>
<dbReference type="PRINTS" id="PR00834">
    <property type="entry name" value="PROTEASES2C"/>
</dbReference>
<evidence type="ECO:0000256" key="2">
    <source>
        <dbReference type="ARBA" id="ARBA00022670"/>
    </source>
</evidence>
<comment type="similarity">
    <text evidence="1">Belongs to the peptidase S1C family.</text>
</comment>
<organism evidence="6 7">
    <name type="scientific">Koribacter versatilis (strain Ellin345)</name>
    <dbReference type="NCBI Taxonomy" id="204669"/>
    <lineage>
        <taxon>Bacteria</taxon>
        <taxon>Pseudomonadati</taxon>
        <taxon>Acidobacteriota</taxon>
        <taxon>Terriglobia</taxon>
        <taxon>Terriglobales</taxon>
        <taxon>Candidatus Korobacteraceae</taxon>
        <taxon>Candidatus Korobacter</taxon>
    </lineage>
</organism>
<dbReference type="Gene3D" id="2.40.10.10">
    <property type="entry name" value="Trypsin-like serine proteases"/>
    <property type="match status" value="2"/>
</dbReference>
<gene>
    <name evidence="6" type="ordered locus">Acid345_4415</name>
</gene>
<dbReference type="EMBL" id="CP000360">
    <property type="protein sequence ID" value="ABF43415.1"/>
    <property type="molecule type" value="Genomic_DNA"/>
</dbReference>
<dbReference type="EnsemblBacteria" id="ABF43415">
    <property type="protein sequence ID" value="ABF43415"/>
    <property type="gene ID" value="Acid345_4415"/>
</dbReference>
<dbReference type="InterPro" id="IPR043504">
    <property type="entry name" value="Peptidase_S1_PA_chymotrypsin"/>
</dbReference>
<dbReference type="AlphaFoldDB" id="Q1II85"/>